<sequence length="464" mass="53923">MLHILNSQSERFSLLHVIYASHSDFQFPTPPFDKFRILFSWFSLNLTTNNFTITQYIILTVYTLTVLLVAGTGIMEFPLYIGFVKLCAMAWVVNALELRFTNNPVLWVDLSTMLALFYAFYLAYKSREIVHKETREFEIHGPKLASIFRPYFWYRMMVPFYIPFNVTVDRDVVYATPQEIKELGVDQTKFFKLDIYKEKTTKNIDKRPVLIFIHGGSWIQGDKRVPYPQPSFMASHGWIVLSINYRLFNYPNQLIDCKRAIRWTKENVSHYGGDKDFIYISGDSAGAHLATMAALTPNNPKYQPGFENASTSVRACVSINGIYDLTNMHDYFPGRDIIPDWIAQVVCGLKNGIADVASRRVLEDGSPELLLKHRVENNLEVVPFLVFHGDRDNLIPVIHTRQFIKLFKMTNSKSVYIEYPGGPHGYHLTHAPRCHYHMIAMLRFLNWMYDTHKKKHEKNVTFEI</sequence>
<dbReference type="EMBL" id="CAJVPS010001065">
    <property type="protein sequence ID" value="CAG8522834.1"/>
    <property type="molecule type" value="Genomic_DNA"/>
</dbReference>
<gene>
    <name evidence="6" type="ORF">ALEPTO_LOCUS4556</name>
</gene>
<dbReference type="PANTHER" id="PTHR48081:SF33">
    <property type="entry name" value="KYNURENINE FORMAMIDASE"/>
    <property type="match status" value="1"/>
</dbReference>
<dbReference type="AlphaFoldDB" id="A0A9N9FBR3"/>
<feature type="domain" description="BD-FAE-like" evidence="5">
    <location>
        <begin position="193"/>
        <end position="403"/>
    </location>
</feature>
<dbReference type="InterPro" id="IPR033140">
    <property type="entry name" value="Lipase_GDXG_put_SER_AS"/>
</dbReference>
<keyword evidence="4" id="KW-1133">Transmembrane helix</keyword>
<dbReference type="OrthoDB" id="19653at2759"/>
<protein>
    <submittedName>
        <fullName evidence="6">8279_t:CDS:1</fullName>
    </submittedName>
</protein>
<dbReference type="Pfam" id="PF20434">
    <property type="entry name" value="BD-FAE"/>
    <property type="match status" value="1"/>
</dbReference>
<comment type="caution">
    <text evidence="6">The sequence shown here is derived from an EMBL/GenBank/DDBJ whole genome shotgun (WGS) entry which is preliminary data.</text>
</comment>
<feature type="active site" evidence="3">
    <location>
        <position position="284"/>
    </location>
</feature>
<dbReference type="PANTHER" id="PTHR48081">
    <property type="entry name" value="AB HYDROLASE SUPERFAMILY PROTEIN C4A8.06C"/>
    <property type="match status" value="1"/>
</dbReference>
<name>A0A9N9FBR3_9GLOM</name>
<organism evidence="6 7">
    <name type="scientific">Ambispora leptoticha</name>
    <dbReference type="NCBI Taxonomy" id="144679"/>
    <lineage>
        <taxon>Eukaryota</taxon>
        <taxon>Fungi</taxon>
        <taxon>Fungi incertae sedis</taxon>
        <taxon>Mucoromycota</taxon>
        <taxon>Glomeromycotina</taxon>
        <taxon>Glomeromycetes</taxon>
        <taxon>Archaeosporales</taxon>
        <taxon>Ambisporaceae</taxon>
        <taxon>Ambispora</taxon>
    </lineage>
</organism>
<dbReference type="InterPro" id="IPR049492">
    <property type="entry name" value="BD-FAE-like_dom"/>
</dbReference>
<evidence type="ECO:0000313" key="6">
    <source>
        <dbReference type="EMBL" id="CAG8522834.1"/>
    </source>
</evidence>
<evidence type="ECO:0000256" key="4">
    <source>
        <dbReference type="SAM" id="Phobius"/>
    </source>
</evidence>
<dbReference type="SUPFAM" id="SSF53474">
    <property type="entry name" value="alpha/beta-Hydrolases"/>
    <property type="match status" value="1"/>
</dbReference>
<evidence type="ECO:0000259" key="5">
    <source>
        <dbReference type="Pfam" id="PF20434"/>
    </source>
</evidence>
<evidence type="ECO:0000256" key="3">
    <source>
        <dbReference type="PROSITE-ProRule" id="PRU10038"/>
    </source>
</evidence>
<dbReference type="PROSITE" id="PS01174">
    <property type="entry name" value="LIPASE_GDXG_SER"/>
    <property type="match status" value="1"/>
</dbReference>
<dbReference type="Proteomes" id="UP000789508">
    <property type="component" value="Unassembled WGS sequence"/>
</dbReference>
<dbReference type="InterPro" id="IPR029058">
    <property type="entry name" value="AB_hydrolase_fold"/>
</dbReference>
<keyword evidence="7" id="KW-1185">Reference proteome</keyword>
<keyword evidence="4" id="KW-0812">Transmembrane</keyword>
<accession>A0A9N9FBR3</accession>
<evidence type="ECO:0000256" key="2">
    <source>
        <dbReference type="ARBA" id="ARBA00022801"/>
    </source>
</evidence>
<dbReference type="InterPro" id="IPR050300">
    <property type="entry name" value="GDXG_lipolytic_enzyme"/>
</dbReference>
<feature type="transmembrane region" description="Helical" evidence="4">
    <location>
        <begin position="53"/>
        <end position="70"/>
    </location>
</feature>
<dbReference type="Gene3D" id="3.40.50.1820">
    <property type="entry name" value="alpha/beta hydrolase"/>
    <property type="match status" value="1"/>
</dbReference>
<evidence type="ECO:0000256" key="1">
    <source>
        <dbReference type="ARBA" id="ARBA00010515"/>
    </source>
</evidence>
<proteinExistence type="inferred from homology"/>
<feature type="transmembrane region" description="Helical" evidence="4">
    <location>
        <begin position="77"/>
        <end position="93"/>
    </location>
</feature>
<keyword evidence="4" id="KW-0472">Membrane</keyword>
<evidence type="ECO:0000313" key="7">
    <source>
        <dbReference type="Proteomes" id="UP000789508"/>
    </source>
</evidence>
<keyword evidence="2" id="KW-0378">Hydrolase</keyword>
<comment type="similarity">
    <text evidence="1">Belongs to the 'GDXG' lipolytic enzyme family.</text>
</comment>
<feature type="transmembrane region" description="Helical" evidence="4">
    <location>
        <begin position="105"/>
        <end position="124"/>
    </location>
</feature>
<reference evidence="6" key="1">
    <citation type="submission" date="2021-06" db="EMBL/GenBank/DDBJ databases">
        <authorList>
            <person name="Kallberg Y."/>
            <person name="Tangrot J."/>
            <person name="Rosling A."/>
        </authorList>
    </citation>
    <scope>NUCLEOTIDE SEQUENCE</scope>
    <source>
        <strain evidence="6">FL130A</strain>
    </source>
</reference>
<dbReference type="GO" id="GO:0016787">
    <property type="term" value="F:hydrolase activity"/>
    <property type="evidence" value="ECO:0007669"/>
    <property type="project" value="UniProtKB-KW"/>
</dbReference>